<dbReference type="AlphaFoldDB" id="A0A9Q0IRS0"/>
<evidence type="ECO:0000256" key="1">
    <source>
        <dbReference type="SAM" id="MobiDB-lite"/>
    </source>
</evidence>
<organism evidence="2 3">
    <name type="scientific">Muraenolepis orangiensis</name>
    <name type="common">Patagonian moray cod</name>
    <dbReference type="NCBI Taxonomy" id="630683"/>
    <lineage>
        <taxon>Eukaryota</taxon>
        <taxon>Metazoa</taxon>
        <taxon>Chordata</taxon>
        <taxon>Craniata</taxon>
        <taxon>Vertebrata</taxon>
        <taxon>Euteleostomi</taxon>
        <taxon>Actinopterygii</taxon>
        <taxon>Neopterygii</taxon>
        <taxon>Teleostei</taxon>
        <taxon>Neoteleostei</taxon>
        <taxon>Acanthomorphata</taxon>
        <taxon>Zeiogadaria</taxon>
        <taxon>Gadariae</taxon>
        <taxon>Gadiformes</taxon>
        <taxon>Muraenolepidoidei</taxon>
        <taxon>Muraenolepididae</taxon>
        <taxon>Muraenolepis</taxon>
    </lineage>
</organism>
<name>A0A9Q0IRS0_9TELE</name>
<evidence type="ECO:0000313" key="2">
    <source>
        <dbReference type="EMBL" id="KAJ3606791.1"/>
    </source>
</evidence>
<keyword evidence="3" id="KW-1185">Reference proteome</keyword>
<evidence type="ECO:0000313" key="3">
    <source>
        <dbReference type="Proteomes" id="UP001148018"/>
    </source>
</evidence>
<protein>
    <submittedName>
        <fullName evidence="2">Uncharacterized protein</fullName>
    </submittedName>
</protein>
<feature type="non-terminal residue" evidence="2">
    <location>
        <position position="1"/>
    </location>
</feature>
<sequence>NHLTGRRTTFDPERPPQGRGQIDPAVILRRRPEGRYTGDVSQETEGVERRLCGPRVTVHGGTSSCGERAARDAVTTQRSPPPPASSPAADGRGETTYSLKEDSRCVDCRLSSRTSRTSRPPVVQTEKERDNRPPQAVLNTSPLHH</sequence>
<feature type="region of interest" description="Disordered" evidence="1">
    <location>
        <begin position="1"/>
        <end position="145"/>
    </location>
</feature>
<proteinExistence type="predicted"/>
<accession>A0A9Q0IRS0</accession>
<gene>
    <name evidence="2" type="ORF">NHX12_026310</name>
</gene>
<dbReference type="EMBL" id="JANIIK010000042">
    <property type="protein sequence ID" value="KAJ3606791.1"/>
    <property type="molecule type" value="Genomic_DNA"/>
</dbReference>
<feature type="non-terminal residue" evidence="2">
    <location>
        <position position="145"/>
    </location>
</feature>
<feature type="compositionally biased region" description="Low complexity" evidence="1">
    <location>
        <begin position="109"/>
        <end position="119"/>
    </location>
</feature>
<dbReference type="Proteomes" id="UP001148018">
    <property type="component" value="Unassembled WGS sequence"/>
</dbReference>
<reference evidence="2" key="1">
    <citation type="submission" date="2022-07" db="EMBL/GenBank/DDBJ databases">
        <title>Chromosome-level genome of Muraenolepis orangiensis.</title>
        <authorList>
            <person name="Kim J."/>
        </authorList>
    </citation>
    <scope>NUCLEOTIDE SEQUENCE</scope>
    <source>
        <strain evidence="2">KU_S4_2022</strain>
        <tissue evidence="2">Muscle</tissue>
    </source>
</reference>
<comment type="caution">
    <text evidence="2">The sequence shown here is derived from an EMBL/GenBank/DDBJ whole genome shotgun (WGS) entry which is preliminary data.</text>
</comment>